<dbReference type="Pfam" id="PF00753">
    <property type="entry name" value="Lactamase_B"/>
    <property type="match status" value="1"/>
</dbReference>
<evidence type="ECO:0000313" key="4">
    <source>
        <dbReference type="EMBL" id="EMJ91016.1"/>
    </source>
</evidence>
<dbReference type="InterPro" id="IPR022712">
    <property type="entry name" value="Beta_Casp"/>
</dbReference>
<evidence type="ECO:0000313" key="5">
    <source>
        <dbReference type="Proteomes" id="UP000011988"/>
    </source>
</evidence>
<keyword evidence="1" id="KW-0378">Hydrolase</keyword>
<gene>
    <name evidence="4" type="ORF">LEP1GSC194_1454</name>
</gene>
<proteinExistence type="predicted"/>
<name>M6CK93_9LEPT</name>
<dbReference type="CDD" id="cd16295">
    <property type="entry name" value="TTHA0252-CPSF-like_MBL-fold"/>
    <property type="match status" value="1"/>
</dbReference>
<dbReference type="Gene3D" id="3.60.15.10">
    <property type="entry name" value="Ribonuclease Z/Hydroxyacylglutathione hydrolase-like"/>
    <property type="match status" value="1"/>
</dbReference>
<dbReference type="InterPro" id="IPR050698">
    <property type="entry name" value="MBL"/>
</dbReference>
<accession>M6CK93</accession>
<dbReference type="PATRIC" id="fig|1218565.3.peg.4224"/>
<sequence>MISFFDPAILHSIMKPPLHIHFLGASGTVTGSKYLIDTGTFKILVDCGLFQGLKEFRLLNWSQFPVRVSEIDVILLTHGHLDHVGYIPRLVKQGFQGKIFGSAPTLEIAEIILKDSGKIQEEEADRANRGNYSKHKPAAPLYDLKDAVNSLSYLHSIDLDRWKDLAEGIRARFKYNGHILGATYIELEIFGKLFVFSGDIGRPDDILLYPPDRPENADYLFIESTYGDRIHSQDSENQLLTILNETLENNGTVILPSFAVERTQSLMYLLWKLKSEAKIPNVPMILDTPMGRNVFEVFQTHTKWHKLSPMDCSQIWDCFQKTESIKETYKLAEDRSPKIVIAGSGMATGGRVLTYLQYYLGDPNSTVLLCGFQAIGTRGRQLQDGNHEIKIYGKFYEVKAKVRSVDGLSSHADQREILYWLGALKGKPEKVFIVHGEKGSSDALRVKLTDSLRLECEVPKLFDIVELKF</sequence>
<evidence type="ECO:0000259" key="3">
    <source>
        <dbReference type="SMART" id="SM01027"/>
    </source>
</evidence>
<dbReference type="Pfam" id="PF07521">
    <property type="entry name" value="RMMBL"/>
    <property type="match status" value="1"/>
</dbReference>
<evidence type="ECO:0000259" key="2">
    <source>
        <dbReference type="SMART" id="SM00849"/>
    </source>
</evidence>
<dbReference type="GO" id="GO:0004521">
    <property type="term" value="F:RNA endonuclease activity"/>
    <property type="evidence" value="ECO:0007669"/>
    <property type="project" value="TreeGrafter"/>
</dbReference>
<dbReference type="SMART" id="SM00849">
    <property type="entry name" value="Lactamase_B"/>
    <property type="match status" value="1"/>
</dbReference>
<dbReference type="PANTHER" id="PTHR11203">
    <property type="entry name" value="CLEAVAGE AND POLYADENYLATION SPECIFICITY FACTOR FAMILY MEMBER"/>
    <property type="match status" value="1"/>
</dbReference>
<comment type="caution">
    <text evidence="4">The sequence shown here is derived from an EMBL/GenBank/DDBJ whole genome shotgun (WGS) entry which is preliminary data.</text>
</comment>
<reference evidence="4 5" key="1">
    <citation type="submission" date="2013-01" db="EMBL/GenBank/DDBJ databases">
        <authorList>
            <person name="Harkins D.M."/>
            <person name="Durkin A.S."/>
            <person name="Brinkac L.M."/>
            <person name="Haft D.H."/>
            <person name="Selengut J.D."/>
            <person name="Sanka R."/>
            <person name="DePew J."/>
            <person name="Purushe J."/>
            <person name="Galloway R.L."/>
            <person name="Vinetz J.M."/>
            <person name="Sutton G.G."/>
            <person name="Nierman W.C."/>
            <person name="Fouts D.E."/>
        </authorList>
    </citation>
    <scope>NUCLEOTIDE SEQUENCE [LARGE SCALE GENOMIC DNA]</scope>
    <source>
        <strain evidence="4 5">79601</strain>
    </source>
</reference>
<feature type="domain" description="Metallo-beta-lactamase" evidence="2">
    <location>
        <begin position="30"/>
        <end position="258"/>
    </location>
</feature>
<dbReference type="Proteomes" id="UP000011988">
    <property type="component" value="Unassembled WGS sequence"/>
</dbReference>
<protein>
    <submittedName>
        <fullName evidence="4">Beta-Casp domain protein</fullName>
    </submittedName>
</protein>
<dbReference type="InterPro" id="IPR011108">
    <property type="entry name" value="RMMBL"/>
</dbReference>
<dbReference type="Gene3D" id="3.40.50.10890">
    <property type="match status" value="1"/>
</dbReference>
<dbReference type="AlphaFoldDB" id="M6CK93"/>
<dbReference type="Pfam" id="PF10996">
    <property type="entry name" value="Beta-Casp"/>
    <property type="match status" value="1"/>
</dbReference>
<dbReference type="InterPro" id="IPR036866">
    <property type="entry name" value="RibonucZ/Hydroxyglut_hydro"/>
</dbReference>
<dbReference type="InterPro" id="IPR001279">
    <property type="entry name" value="Metallo-B-lactamas"/>
</dbReference>
<dbReference type="SUPFAM" id="SSF56281">
    <property type="entry name" value="Metallo-hydrolase/oxidoreductase"/>
    <property type="match status" value="1"/>
</dbReference>
<dbReference type="SMART" id="SM01027">
    <property type="entry name" value="Beta-Casp"/>
    <property type="match status" value="1"/>
</dbReference>
<evidence type="ECO:0000256" key="1">
    <source>
        <dbReference type="ARBA" id="ARBA00022801"/>
    </source>
</evidence>
<feature type="domain" description="Beta-Casp" evidence="3">
    <location>
        <begin position="263"/>
        <end position="382"/>
    </location>
</feature>
<dbReference type="GO" id="GO:0016787">
    <property type="term" value="F:hydrolase activity"/>
    <property type="evidence" value="ECO:0007669"/>
    <property type="project" value="UniProtKB-KW"/>
</dbReference>
<dbReference type="PANTHER" id="PTHR11203:SF37">
    <property type="entry name" value="INTEGRATOR COMPLEX SUBUNIT 11"/>
    <property type="match status" value="1"/>
</dbReference>
<dbReference type="EMBL" id="ANIK01000115">
    <property type="protein sequence ID" value="EMJ91016.1"/>
    <property type="molecule type" value="Genomic_DNA"/>
</dbReference>
<organism evidence="4 5">
    <name type="scientific">Leptospira alstonii serovar Sichuan str. 79601</name>
    <dbReference type="NCBI Taxonomy" id="1218565"/>
    <lineage>
        <taxon>Bacteria</taxon>
        <taxon>Pseudomonadati</taxon>
        <taxon>Spirochaetota</taxon>
        <taxon>Spirochaetia</taxon>
        <taxon>Leptospirales</taxon>
        <taxon>Leptospiraceae</taxon>
        <taxon>Leptospira</taxon>
    </lineage>
</organism>